<dbReference type="Gene3D" id="3.90.550.10">
    <property type="entry name" value="Spore Coat Polysaccharide Biosynthesis Protein SpsA, Chain A"/>
    <property type="match status" value="1"/>
</dbReference>
<evidence type="ECO:0000313" key="4">
    <source>
        <dbReference type="Proteomes" id="UP000247476"/>
    </source>
</evidence>
<proteinExistence type="predicted"/>
<accession>A0A2V5KBG0</accession>
<evidence type="ECO:0000256" key="1">
    <source>
        <dbReference type="SAM" id="Coils"/>
    </source>
</evidence>
<dbReference type="Gene3D" id="1.25.40.10">
    <property type="entry name" value="Tetratricopeptide repeat domain"/>
    <property type="match status" value="1"/>
</dbReference>
<dbReference type="SUPFAM" id="SSF53448">
    <property type="entry name" value="Nucleotide-diphospho-sugar transferases"/>
    <property type="match status" value="1"/>
</dbReference>
<sequence>MHNPTAERRYSSIIEPLQERRFREAERAAMDEIGRSPLVPQPWVLLGEALLHQGFGRAAKRAFDRAWLLDPQATWVARVDGLLKRAPDGPARPDVERLLECRRPTVTIGIIARDEERTIARCLASVQGAADAVVLVDCGSKDRTAEIAASYPDVTIVPAEWQDDFAALRNAGLAHMKTDWVLWVDADEALHPDDRPAVREVAGLYDELEIPPILHVWQINSIAGATQHEFAQTRMFPLRFGLRYHGRVHEQVGPEGGLYDGHSYRKPVRIRLLHDGYEPDVVKRKDKIKRNLRLLERMVAEQPDDPGWWLFYARESWADGREEQALHALRQAEEKAAGEPRFGRLPDVHTMRAKLHASRNELDEAERAAAKALAVDDTFPDAKFWMAAIKLRQAHRLQREAEALLRESKEAMASYRGVVSPDAEIARWKADLSLADIARSVGKFADAAYMYERLAELNPDVAHIRKPLARTKEQLAKLDAWRASRRHGAGEAP</sequence>
<reference evidence="3 4" key="1">
    <citation type="submission" date="2018-05" db="EMBL/GenBank/DDBJ databases">
        <title>Paenibacillus flagellatus sp. nov., isolated from selenium mineral soil.</title>
        <authorList>
            <person name="Dai X."/>
        </authorList>
    </citation>
    <scope>NUCLEOTIDE SEQUENCE [LARGE SCALE GENOMIC DNA]</scope>
    <source>
        <strain evidence="3 4">DXL2</strain>
    </source>
</reference>
<dbReference type="InterPro" id="IPR011990">
    <property type="entry name" value="TPR-like_helical_dom_sf"/>
</dbReference>
<dbReference type="EMBL" id="QJVJ01000002">
    <property type="protein sequence ID" value="PYI56282.1"/>
    <property type="molecule type" value="Genomic_DNA"/>
</dbReference>
<name>A0A2V5KBG0_9BACL</name>
<organism evidence="3 4">
    <name type="scientific">Paenibacillus flagellatus</name>
    <dbReference type="NCBI Taxonomy" id="2211139"/>
    <lineage>
        <taxon>Bacteria</taxon>
        <taxon>Bacillati</taxon>
        <taxon>Bacillota</taxon>
        <taxon>Bacilli</taxon>
        <taxon>Bacillales</taxon>
        <taxon>Paenibacillaceae</taxon>
        <taxon>Paenibacillus</taxon>
    </lineage>
</organism>
<dbReference type="AlphaFoldDB" id="A0A2V5KBG0"/>
<gene>
    <name evidence="3" type="ORF">DLM86_04670</name>
</gene>
<dbReference type="SUPFAM" id="SSF48452">
    <property type="entry name" value="TPR-like"/>
    <property type="match status" value="1"/>
</dbReference>
<dbReference type="PANTHER" id="PTHR43630:SF2">
    <property type="entry name" value="GLYCOSYLTRANSFERASE"/>
    <property type="match status" value="1"/>
</dbReference>
<dbReference type="PANTHER" id="PTHR43630">
    <property type="entry name" value="POLY-BETA-1,6-N-ACETYL-D-GLUCOSAMINE SYNTHASE"/>
    <property type="match status" value="1"/>
</dbReference>
<dbReference type="CDD" id="cd02511">
    <property type="entry name" value="Beta4Glucosyltransferase"/>
    <property type="match status" value="1"/>
</dbReference>
<dbReference type="InterPro" id="IPR019734">
    <property type="entry name" value="TPR_rpt"/>
</dbReference>
<keyword evidence="4" id="KW-1185">Reference proteome</keyword>
<protein>
    <recommendedName>
        <fullName evidence="2">Glycosyltransferase 2-like domain-containing protein</fullName>
    </recommendedName>
</protein>
<dbReference type="SMART" id="SM00028">
    <property type="entry name" value="TPR"/>
    <property type="match status" value="3"/>
</dbReference>
<dbReference type="InterPro" id="IPR029044">
    <property type="entry name" value="Nucleotide-diphossugar_trans"/>
</dbReference>
<evidence type="ECO:0000259" key="2">
    <source>
        <dbReference type="Pfam" id="PF00535"/>
    </source>
</evidence>
<dbReference type="RefSeq" id="WP_110838809.1">
    <property type="nucleotide sequence ID" value="NZ_QJVJ01000002.1"/>
</dbReference>
<comment type="caution">
    <text evidence="3">The sequence shown here is derived from an EMBL/GenBank/DDBJ whole genome shotgun (WGS) entry which is preliminary data.</text>
</comment>
<dbReference type="Proteomes" id="UP000247476">
    <property type="component" value="Unassembled WGS sequence"/>
</dbReference>
<dbReference type="OrthoDB" id="9815923at2"/>
<dbReference type="InterPro" id="IPR001173">
    <property type="entry name" value="Glyco_trans_2-like"/>
</dbReference>
<keyword evidence="1" id="KW-0175">Coiled coil</keyword>
<feature type="domain" description="Glycosyltransferase 2-like" evidence="2">
    <location>
        <begin position="108"/>
        <end position="194"/>
    </location>
</feature>
<feature type="coiled-coil region" evidence="1">
    <location>
        <begin position="348"/>
        <end position="414"/>
    </location>
</feature>
<evidence type="ECO:0000313" key="3">
    <source>
        <dbReference type="EMBL" id="PYI56282.1"/>
    </source>
</evidence>
<dbReference type="Pfam" id="PF00535">
    <property type="entry name" value="Glycos_transf_2"/>
    <property type="match status" value="1"/>
</dbReference>